<name>A0A9D4FRJ4_DREPO</name>
<evidence type="ECO:0000313" key="1">
    <source>
        <dbReference type="EMBL" id="KAH3801165.1"/>
    </source>
</evidence>
<comment type="caution">
    <text evidence="1">The sequence shown here is derived from an EMBL/GenBank/DDBJ whole genome shotgun (WGS) entry which is preliminary data.</text>
</comment>
<keyword evidence="2" id="KW-1185">Reference proteome</keyword>
<evidence type="ECO:0000313" key="2">
    <source>
        <dbReference type="Proteomes" id="UP000828390"/>
    </source>
</evidence>
<dbReference type="AlphaFoldDB" id="A0A9D4FRJ4"/>
<dbReference type="EMBL" id="JAIWYP010000007">
    <property type="protein sequence ID" value="KAH3801165.1"/>
    <property type="molecule type" value="Genomic_DNA"/>
</dbReference>
<proteinExistence type="predicted"/>
<protein>
    <submittedName>
        <fullName evidence="1">Uncharacterized protein</fullName>
    </submittedName>
</protein>
<sequence>MPDEFTMPTIQSIANNISVDSASIIADFWVTKHVLNVLKTGAPCSQDSTTVPSGST</sequence>
<gene>
    <name evidence="1" type="ORF">DPMN_154812</name>
</gene>
<organism evidence="1 2">
    <name type="scientific">Dreissena polymorpha</name>
    <name type="common">Zebra mussel</name>
    <name type="synonym">Mytilus polymorpha</name>
    <dbReference type="NCBI Taxonomy" id="45954"/>
    <lineage>
        <taxon>Eukaryota</taxon>
        <taxon>Metazoa</taxon>
        <taxon>Spiralia</taxon>
        <taxon>Lophotrochozoa</taxon>
        <taxon>Mollusca</taxon>
        <taxon>Bivalvia</taxon>
        <taxon>Autobranchia</taxon>
        <taxon>Heteroconchia</taxon>
        <taxon>Euheterodonta</taxon>
        <taxon>Imparidentia</taxon>
        <taxon>Neoheterodontei</taxon>
        <taxon>Myida</taxon>
        <taxon>Dreissenoidea</taxon>
        <taxon>Dreissenidae</taxon>
        <taxon>Dreissena</taxon>
    </lineage>
</organism>
<dbReference type="Proteomes" id="UP000828390">
    <property type="component" value="Unassembled WGS sequence"/>
</dbReference>
<reference evidence="1" key="1">
    <citation type="journal article" date="2019" name="bioRxiv">
        <title>The Genome of the Zebra Mussel, Dreissena polymorpha: A Resource for Invasive Species Research.</title>
        <authorList>
            <person name="McCartney M.A."/>
            <person name="Auch B."/>
            <person name="Kono T."/>
            <person name="Mallez S."/>
            <person name="Zhang Y."/>
            <person name="Obille A."/>
            <person name="Becker A."/>
            <person name="Abrahante J.E."/>
            <person name="Garbe J."/>
            <person name="Badalamenti J.P."/>
            <person name="Herman A."/>
            <person name="Mangelson H."/>
            <person name="Liachko I."/>
            <person name="Sullivan S."/>
            <person name="Sone E.D."/>
            <person name="Koren S."/>
            <person name="Silverstein K.A.T."/>
            <person name="Beckman K.B."/>
            <person name="Gohl D.M."/>
        </authorList>
    </citation>
    <scope>NUCLEOTIDE SEQUENCE</scope>
    <source>
        <strain evidence="1">Duluth1</strain>
        <tissue evidence="1">Whole animal</tissue>
    </source>
</reference>
<accession>A0A9D4FRJ4</accession>
<reference evidence="1" key="2">
    <citation type="submission" date="2020-11" db="EMBL/GenBank/DDBJ databases">
        <authorList>
            <person name="McCartney M.A."/>
            <person name="Auch B."/>
            <person name="Kono T."/>
            <person name="Mallez S."/>
            <person name="Becker A."/>
            <person name="Gohl D.M."/>
            <person name="Silverstein K.A.T."/>
            <person name="Koren S."/>
            <person name="Bechman K.B."/>
            <person name="Herman A."/>
            <person name="Abrahante J.E."/>
            <person name="Garbe J."/>
        </authorList>
    </citation>
    <scope>NUCLEOTIDE SEQUENCE</scope>
    <source>
        <strain evidence="1">Duluth1</strain>
        <tissue evidence="1">Whole animal</tissue>
    </source>
</reference>